<proteinExistence type="predicted"/>
<evidence type="ECO:0000256" key="1">
    <source>
        <dbReference type="SAM" id="MobiDB-lite"/>
    </source>
</evidence>
<protein>
    <submittedName>
        <fullName evidence="2">Transmembrane protein, distant homology with ydbS</fullName>
    </submittedName>
</protein>
<evidence type="ECO:0000313" key="2">
    <source>
        <dbReference type="EMBL" id="CAA9398878.1"/>
    </source>
</evidence>
<reference evidence="2" key="1">
    <citation type="submission" date="2020-02" db="EMBL/GenBank/DDBJ databases">
        <authorList>
            <person name="Meier V. D."/>
        </authorList>
    </citation>
    <scope>NUCLEOTIDE SEQUENCE</scope>
    <source>
        <strain evidence="2">AVDCRST_MAG06</strain>
    </source>
</reference>
<dbReference type="AlphaFoldDB" id="A0A6J4NWH8"/>
<organism evidence="2">
    <name type="scientific">uncultured Nocardioides sp</name>
    <dbReference type="NCBI Taxonomy" id="198441"/>
    <lineage>
        <taxon>Bacteria</taxon>
        <taxon>Bacillati</taxon>
        <taxon>Actinomycetota</taxon>
        <taxon>Actinomycetes</taxon>
        <taxon>Propionibacteriales</taxon>
        <taxon>Nocardioidaceae</taxon>
        <taxon>Nocardioides</taxon>
        <taxon>environmental samples</taxon>
    </lineage>
</organism>
<gene>
    <name evidence="2" type="ORF">AVDCRST_MAG06-2063</name>
</gene>
<feature type="region of interest" description="Disordered" evidence="1">
    <location>
        <begin position="1"/>
        <end position="169"/>
    </location>
</feature>
<keyword evidence="2" id="KW-0812">Transmembrane</keyword>
<dbReference type="EMBL" id="CADCUP010000138">
    <property type="protein sequence ID" value="CAA9398878.1"/>
    <property type="molecule type" value="Genomic_DNA"/>
</dbReference>
<feature type="non-terminal residue" evidence="2">
    <location>
        <position position="169"/>
    </location>
</feature>
<feature type="non-terminal residue" evidence="2">
    <location>
        <position position="1"/>
    </location>
</feature>
<feature type="compositionally biased region" description="Basic and acidic residues" evidence="1">
    <location>
        <begin position="128"/>
        <end position="144"/>
    </location>
</feature>
<accession>A0A6J4NWH8</accession>
<feature type="compositionally biased region" description="Basic residues" evidence="1">
    <location>
        <begin position="151"/>
        <end position="169"/>
    </location>
</feature>
<keyword evidence="2" id="KW-0472">Membrane</keyword>
<feature type="compositionally biased region" description="Basic and acidic residues" evidence="1">
    <location>
        <begin position="98"/>
        <end position="114"/>
    </location>
</feature>
<sequence length="169" mass="17820">DGRDDDAARPRAPGEPSGGDLLAGRCGDRCGGPRRPAGGGVRRDAVGDGRPAVVGHHPPGAARRRRGRLRRGDAEHPLPRAPVGGHRDGDPHAVGVDQPRDPHRSPVAGADRRLPAGRPDAGVPALDARGHDRLGRGSADDRRARPGRGPARGRRPGRHHRCLPGRRHV</sequence>
<name>A0A6J4NWH8_9ACTN</name>